<evidence type="ECO:0000313" key="1">
    <source>
        <dbReference type="EMBL" id="KKL62009.1"/>
    </source>
</evidence>
<proteinExistence type="predicted"/>
<sequence length="126" mass="13791">MAVGGRKGQVYPSNTRIHRTLPAPFDKDGTITIATPITILVPIAGDNYTRIYFKANKAGTLKFQFVRPFPESAVYDTKAVVDVTTVADIEKLVDIPVEGESQIKITFTPDATGTISYCDVCHNWGI</sequence>
<organism evidence="1">
    <name type="scientific">marine sediment metagenome</name>
    <dbReference type="NCBI Taxonomy" id="412755"/>
    <lineage>
        <taxon>unclassified sequences</taxon>
        <taxon>metagenomes</taxon>
        <taxon>ecological metagenomes</taxon>
    </lineage>
</organism>
<reference evidence="1" key="1">
    <citation type="journal article" date="2015" name="Nature">
        <title>Complex archaea that bridge the gap between prokaryotes and eukaryotes.</title>
        <authorList>
            <person name="Spang A."/>
            <person name="Saw J.H."/>
            <person name="Jorgensen S.L."/>
            <person name="Zaremba-Niedzwiedzka K."/>
            <person name="Martijn J."/>
            <person name="Lind A.E."/>
            <person name="van Eijk R."/>
            <person name="Schleper C."/>
            <person name="Guy L."/>
            <person name="Ettema T.J."/>
        </authorList>
    </citation>
    <scope>NUCLEOTIDE SEQUENCE</scope>
</reference>
<accession>A0A0F9DK57</accession>
<dbReference type="EMBL" id="LAZR01028630">
    <property type="protein sequence ID" value="KKL62009.1"/>
    <property type="molecule type" value="Genomic_DNA"/>
</dbReference>
<protein>
    <submittedName>
        <fullName evidence="1">Uncharacterized protein</fullName>
    </submittedName>
</protein>
<gene>
    <name evidence="1" type="ORF">LCGC14_2189580</name>
</gene>
<name>A0A0F9DK57_9ZZZZ</name>
<comment type="caution">
    <text evidence="1">The sequence shown here is derived from an EMBL/GenBank/DDBJ whole genome shotgun (WGS) entry which is preliminary data.</text>
</comment>
<dbReference type="AlphaFoldDB" id="A0A0F9DK57"/>